<sequence>MQHHKVHAKAMAAIPYTLYHGTFIHTPELDRLEIMNNALIGVNQKGEIDFVSSEYAGGSQEEAIMFFEQKTGESHSQFKYVDTSKDPLKFFLPGFIDTHIHASQYPNAGIGLESLLLDWLTDYTFPMEDQFTDTNSAKIELAKKVYSKVIDRTLRSGTTCASYFTTTDPHTSNIFADLCLKAGQRSFVGKVCMDHNETYPSYEESFEECQDSMSSMVKYISSINPHNETLVRPIVTPRFAPVCSRKLLKWLGSFASEHNLPIQTHIGENKNEIKLVADLFPECDNYASVYSDHDLLTNTTILAHAVHLTKAERLLIKKHLCSVSHCPTSNSFLTSGEAPVKQYLHEDKINVSLGTDVSGGFDSSILTIIRQAILVSHHLAMKSNDETDVKLTIPEAIFMATKAGAKAVGLEHQIGTFEKGKRWDAQLIDLNSPNSIIDIFDWQIKKDRKSMSDLLGKWIFSGDDRNCIKVWCNGRLVVDKTVDEWVFIKH</sequence>
<dbReference type="EMBL" id="JASBWR010000071">
    <property type="protein sequence ID" value="KAJ9099097.1"/>
    <property type="molecule type" value="Genomic_DNA"/>
</dbReference>
<proteinExistence type="predicted"/>
<keyword evidence="2" id="KW-1185">Reference proteome</keyword>
<protein>
    <submittedName>
        <fullName evidence="1">Uncharacterized protein</fullName>
    </submittedName>
</protein>
<evidence type="ECO:0000313" key="2">
    <source>
        <dbReference type="Proteomes" id="UP001241377"/>
    </source>
</evidence>
<name>A0ACC2VIH7_9TREE</name>
<organism evidence="1 2">
    <name type="scientific">Naganishia cerealis</name>
    <dbReference type="NCBI Taxonomy" id="610337"/>
    <lineage>
        <taxon>Eukaryota</taxon>
        <taxon>Fungi</taxon>
        <taxon>Dikarya</taxon>
        <taxon>Basidiomycota</taxon>
        <taxon>Agaricomycotina</taxon>
        <taxon>Tremellomycetes</taxon>
        <taxon>Filobasidiales</taxon>
        <taxon>Filobasidiaceae</taxon>
        <taxon>Naganishia</taxon>
    </lineage>
</organism>
<comment type="caution">
    <text evidence="1">The sequence shown here is derived from an EMBL/GenBank/DDBJ whole genome shotgun (WGS) entry which is preliminary data.</text>
</comment>
<gene>
    <name evidence="1" type="ORF">QFC19_006147</name>
</gene>
<reference evidence="1" key="1">
    <citation type="submission" date="2023-04" db="EMBL/GenBank/DDBJ databases">
        <title>Draft Genome sequencing of Naganishia species isolated from polar environments using Oxford Nanopore Technology.</title>
        <authorList>
            <person name="Leo P."/>
            <person name="Venkateswaran K."/>
        </authorList>
    </citation>
    <scope>NUCLEOTIDE SEQUENCE</scope>
    <source>
        <strain evidence="1">MNA-CCFEE 5261</strain>
    </source>
</reference>
<evidence type="ECO:0000313" key="1">
    <source>
        <dbReference type="EMBL" id="KAJ9099097.1"/>
    </source>
</evidence>
<dbReference type="Proteomes" id="UP001241377">
    <property type="component" value="Unassembled WGS sequence"/>
</dbReference>
<accession>A0ACC2VIH7</accession>